<evidence type="ECO:0000256" key="1">
    <source>
        <dbReference type="SAM" id="SignalP"/>
    </source>
</evidence>
<dbReference type="InterPro" id="IPR047808">
    <property type="entry name" value="CueP-like"/>
</dbReference>
<dbReference type="PROSITE" id="PS51257">
    <property type="entry name" value="PROKAR_LIPOPROTEIN"/>
    <property type="match status" value="1"/>
</dbReference>
<organism evidence="2 3">
    <name type="scientific">Neobacillus mesonae</name>
    <dbReference type="NCBI Taxonomy" id="1193713"/>
    <lineage>
        <taxon>Bacteria</taxon>
        <taxon>Bacillati</taxon>
        <taxon>Bacillota</taxon>
        <taxon>Bacilli</taxon>
        <taxon>Bacillales</taxon>
        <taxon>Bacillaceae</taxon>
        <taxon>Neobacillus</taxon>
    </lineage>
</organism>
<dbReference type="Pfam" id="PF21172">
    <property type="entry name" value="CueP"/>
    <property type="match status" value="1"/>
</dbReference>
<dbReference type="KEGG" id="nmk:CHR53_04165"/>
<feature type="signal peptide" evidence="1">
    <location>
        <begin position="1"/>
        <end position="17"/>
    </location>
</feature>
<dbReference type="STRING" id="1193713.GCA_001636315_03357"/>
<name>A0A3T0HTQ5_9BACI</name>
<evidence type="ECO:0000313" key="2">
    <source>
        <dbReference type="EMBL" id="AZU60522.1"/>
    </source>
</evidence>
<dbReference type="AlphaFoldDB" id="A0A3T0HTQ5"/>
<sequence length="94" mass="10056">MKLRLVLAALFTVVVLAACGGTSKEESKPAADKETSNVKELVQDYSAGNKKAQNASITSHQLVVTASNGSETSYDLPNNEFFVSIAPFIEETHP</sequence>
<evidence type="ECO:0000313" key="3">
    <source>
        <dbReference type="Proteomes" id="UP000282892"/>
    </source>
</evidence>
<accession>A0A3T0HTQ5</accession>
<feature type="chain" id="PRO_5038553377" evidence="1">
    <location>
        <begin position="18"/>
        <end position="94"/>
    </location>
</feature>
<dbReference type="EMBL" id="CP022572">
    <property type="protein sequence ID" value="AZU60522.1"/>
    <property type="molecule type" value="Genomic_DNA"/>
</dbReference>
<proteinExistence type="predicted"/>
<protein>
    <submittedName>
        <fullName evidence="2">Uncharacterized protein</fullName>
    </submittedName>
</protein>
<dbReference type="Gene3D" id="2.60.40.3700">
    <property type="match status" value="1"/>
</dbReference>
<keyword evidence="1" id="KW-0732">Signal</keyword>
<reference evidence="2 3" key="1">
    <citation type="submission" date="2017-07" db="EMBL/GenBank/DDBJ databases">
        <title>The complete genome sequence of Bacillus mesonae strain H20-5, an efficient strain improving plant abiotic stress resistance.</title>
        <authorList>
            <person name="Kim S.Y."/>
            <person name="Song H."/>
            <person name="Sang M.K."/>
            <person name="Weon H.-Y."/>
            <person name="Song J."/>
        </authorList>
    </citation>
    <scope>NUCLEOTIDE SEQUENCE [LARGE SCALE GENOMIC DNA]</scope>
    <source>
        <strain evidence="2 3">H20-5</strain>
    </source>
</reference>
<dbReference type="Proteomes" id="UP000282892">
    <property type="component" value="Chromosome"/>
</dbReference>
<dbReference type="OrthoDB" id="73040at2"/>
<keyword evidence="3" id="KW-1185">Reference proteome</keyword>
<gene>
    <name evidence="2" type="ORF">CHR53_04165</name>
</gene>